<dbReference type="InterPro" id="IPR045337">
    <property type="entry name" value="MmgE_PrpD_C"/>
</dbReference>
<dbReference type="EMBL" id="CP013387">
    <property type="protein sequence ID" value="AOJ04142.1"/>
    <property type="molecule type" value="Genomic_DNA"/>
</dbReference>
<dbReference type="Gene3D" id="3.30.1330.120">
    <property type="entry name" value="2-methylcitrate dehydratase PrpD"/>
    <property type="match status" value="1"/>
</dbReference>
<dbReference type="InterPro" id="IPR005656">
    <property type="entry name" value="MmgE_PrpD"/>
</dbReference>
<sequence length="459" mass="49501">MTTVDPILILAQSAFSTDVEQIPQDVMAFQRLRLLDHLACLAAGYDAAGVQQAIEFAQRYSGCSEATVLGSDLRLAAGQAAFVNAVRARALDYCDVVSPGWHPSSSDLPVALAMAEMTGASGREMLAAMAIGQDIGQRINLAAQGNGFFYRGFDSNVLGLFSGAIIAARLLRLPAERYVDAIGLAFDYGVGTFQHYQDKVMAVRFGQGLVARHAIEAAILAQAGVTGPRRILAGENGFFNLYAPGEPDLSILTADLGVRFLGRADTCFKAYPHCSILLALTDSLLAAKSDMLGLRLDACDIRLEVSPTMRMVCGAHYQPSDTAQIDAQFSAQYVTANALLRGSATPSEFHADAARETMVVELAQRIELVEVPEFERFDQCRLSITEQQVECFSIDAAYGKGWPENPLEIEELINKFRLCCGQSACAGFHTRHEEIAALVDDLERAPSIDMLVSMIGGNG</sequence>
<proteinExistence type="inferred from homology"/>
<reference evidence="4 5" key="1">
    <citation type="submission" date="2015-12" db="EMBL/GenBank/DDBJ databases">
        <title>Diversity of Burkholderia near neighbor genomes.</title>
        <authorList>
            <person name="Sahl J."/>
            <person name="Wagner D."/>
            <person name="Keim P."/>
        </authorList>
    </citation>
    <scope>NUCLEOTIDE SEQUENCE [LARGE SCALE GENOMIC DNA]</scope>
    <source>
        <strain evidence="4 5">BDU6</strain>
    </source>
</reference>
<dbReference type="KEGG" id="buu:WS70_19940"/>
<dbReference type="Pfam" id="PF19305">
    <property type="entry name" value="MmgE_PrpD_C"/>
    <property type="match status" value="1"/>
</dbReference>
<dbReference type="InterPro" id="IPR042183">
    <property type="entry name" value="MmgE/PrpD_sf_1"/>
</dbReference>
<protein>
    <submittedName>
        <fullName evidence="4">2-methylcitrate dehydratase</fullName>
    </submittedName>
</protein>
<dbReference type="PANTHER" id="PTHR16943:SF8">
    <property type="entry name" value="2-METHYLCITRATE DEHYDRATASE"/>
    <property type="match status" value="1"/>
</dbReference>
<accession>A0A1B4FKF7</accession>
<evidence type="ECO:0000313" key="4">
    <source>
        <dbReference type="EMBL" id="AOJ04142.1"/>
    </source>
</evidence>
<dbReference type="PANTHER" id="PTHR16943">
    <property type="entry name" value="2-METHYLCITRATE DEHYDRATASE-RELATED"/>
    <property type="match status" value="1"/>
</dbReference>
<dbReference type="Proteomes" id="UP000062519">
    <property type="component" value="Chromosome 2"/>
</dbReference>
<name>A0A1B4FKF7_9BURK</name>
<comment type="similarity">
    <text evidence="1">Belongs to the PrpD family.</text>
</comment>
<gene>
    <name evidence="4" type="ORF">WS70_19940</name>
</gene>
<keyword evidence="5" id="KW-1185">Reference proteome</keyword>
<feature type="domain" description="MmgE/PrpD N-terminal" evidence="2">
    <location>
        <begin position="10"/>
        <end position="246"/>
    </location>
</feature>
<feature type="domain" description="MmgE/PrpD C-terminal" evidence="3">
    <location>
        <begin position="298"/>
        <end position="423"/>
    </location>
</feature>
<evidence type="ECO:0000256" key="1">
    <source>
        <dbReference type="ARBA" id="ARBA00006174"/>
    </source>
</evidence>
<organism evidence="4 5">
    <name type="scientific">Burkholderia mayonis</name>
    <dbReference type="NCBI Taxonomy" id="1385591"/>
    <lineage>
        <taxon>Bacteria</taxon>
        <taxon>Pseudomonadati</taxon>
        <taxon>Pseudomonadota</taxon>
        <taxon>Betaproteobacteria</taxon>
        <taxon>Burkholderiales</taxon>
        <taxon>Burkholderiaceae</taxon>
        <taxon>Burkholderia</taxon>
        <taxon>pseudomallei group</taxon>
    </lineage>
</organism>
<dbReference type="RefSeq" id="WP_059598065.1">
    <property type="nucleotide sequence ID" value="NZ_CP013387.1"/>
</dbReference>
<dbReference type="InterPro" id="IPR045336">
    <property type="entry name" value="MmgE_PrpD_N"/>
</dbReference>
<dbReference type="GO" id="GO:0016829">
    <property type="term" value="F:lyase activity"/>
    <property type="evidence" value="ECO:0007669"/>
    <property type="project" value="InterPro"/>
</dbReference>
<evidence type="ECO:0000313" key="5">
    <source>
        <dbReference type="Proteomes" id="UP000062519"/>
    </source>
</evidence>
<dbReference type="AlphaFoldDB" id="A0A1B4FKF7"/>
<evidence type="ECO:0000259" key="2">
    <source>
        <dbReference type="Pfam" id="PF03972"/>
    </source>
</evidence>
<dbReference type="InterPro" id="IPR042188">
    <property type="entry name" value="MmgE/PrpD_sf_2"/>
</dbReference>
<dbReference type="Pfam" id="PF03972">
    <property type="entry name" value="MmgE_PrpD_N"/>
    <property type="match status" value="1"/>
</dbReference>
<dbReference type="SUPFAM" id="SSF103378">
    <property type="entry name" value="2-methylcitrate dehydratase PrpD"/>
    <property type="match status" value="1"/>
</dbReference>
<dbReference type="Gene3D" id="1.10.4100.10">
    <property type="entry name" value="2-methylcitrate dehydratase PrpD"/>
    <property type="match status" value="1"/>
</dbReference>
<dbReference type="InterPro" id="IPR036148">
    <property type="entry name" value="MmgE/PrpD_sf"/>
</dbReference>
<evidence type="ECO:0000259" key="3">
    <source>
        <dbReference type="Pfam" id="PF19305"/>
    </source>
</evidence>